<gene>
    <name evidence="2" type="ORF">I8J34_02200</name>
</gene>
<evidence type="ECO:0000313" key="2">
    <source>
        <dbReference type="EMBL" id="MBT0959974.1"/>
    </source>
</evidence>
<dbReference type="GO" id="GO:0043565">
    <property type="term" value="F:sequence-specific DNA binding"/>
    <property type="evidence" value="ECO:0007669"/>
    <property type="project" value="TreeGrafter"/>
</dbReference>
<dbReference type="InterPro" id="IPR002686">
    <property type="entry name" value="Transposase_17"/>
</dbReference>
<name>A0A944DJI4_DENI1</name>
<dbReference type="AlphaFoldDB" id="A0A944DJI4"/>
<feature type="domain" description="Transposase IS200-like" evidence="1">
    <location>
        <begin position="21"/>
        <end position="177"/>
    </location>
</feature>
<reference evidence="3" key="1">
    <citation type="journal article" date="2022" name="ISME J.">
        <title>Genetic and phylogenetic analysis of dissimilatory iodate-reducing bacteria identifies potential niches across the world's oceans.</title>
        <authorList>
            <person name="Reyes-Umana V."/>
            <person name="Henning Z."/>
            <person name="Lee K."/>
            <person name="Barnum T.P."/>
            <person name="Coates J.D."/>
        </authorList>
    </citation>
    <scope>NUCLEOTIDE SEQUENCE [LARGE SCALE GENOMIC DNA]</scope>
    <source>
        <strain evidence="3">IR12</strain>
    </source>
</reference>
<dbReference type="GO" id="GO:0004803">
    <property type="term" value="F:transposase activity"/>
    <property type="evidence" value="ECO:0007669"/>
    <property type="project" value="InterPro"/>
</dbReference>
<dbReference type="PANTHER" id="PTHR36966:SF1">
    <property type="entry name" value="REP-ASSOCIATED TYROSINE TRANSPOSASE"/>
    <property type="match status" value="1"/>
</dbReference>
<sequence>MTSGADRQHRRSLRLQGYDYAQAGAYFVTICTQEQACLFGEIVDGQMRLNPAGEMIRRVWTEIPAHVPDVDIDTFVVMPNHIHGIIVLTGFTPVGAGLVPARDDSPNGGKAPTRGAPTVLGNVVGAFKSRVTVEYIRGVKDRAWASFRGRLWQRNYYEHIIRDEASLQGIREYIVNNPLQWTLDRENPTNVVVGAGLVPASGDASDGDEWATTRVAPTTWVGT</sequence>
<dbReference type="Proteomes" id="UP000694660">
    <property type="component" value="Unassembled WGS sequence"/>
</dbReference>
<accession>A0A944DJI4</accession>
<evidence type="ECO:0000313" key="3">
    <source>
        <dbReference type="Proteomes" id="UP000694660"/>
    </source>
</evidence>
<dbReference type="InterPro" id="IPR036515">
    <property type="entry name" value="Transposase_17_sf"/>
</dbReference>
<dbReference type="Gene3D" id="3.30.70.1290">
    <property type="entry name" value="Transposase IS200-like"/>
    <property type="match status" value="1"/>
</dbReference>
<dbReference type="RefSeq" id="WP_214359736.1">
    <property type="nucleotide sequence ID" value="NZ_JAEKFT010000002.1"/>
</dbReference>
<dbReference type="SUPFAM" id="SSF143422">
    <property type="entry name" value="Transposase IS200-like"/>
    <property type="match status" value="1"/>
</dbReference>
<proteinExistence type="predicted"/>
<comment type="caution">
    <text evidence="2">The sequence shown here is derived from an EMBL/GenBank/DDBJ whole genome shotgun (WGS) entry which is preliminary data.</text>
</comment>
<keyword evidence="3" id="KW-1185">Reference proteome</keyword>
<organism evidence="2 3">
    <name type="scientific">Denitromonas iodatirespirans</name>
    <dbReference type="NCBI Taxonomy" id="2795389"/>
    <lineage>
        <taxon>Bacteria</taxon>
        <taxon>Pseudomonadati</taxon>
        <taxon>Pseudomonadota</taxon>
        <taxon>Betaproteobacteria</taxon>
        <taxon>Rhodocyclales</taxon>
        <taxon>Zoogloeaceae</taxon>
        <taxon>Denitromonas</taxon>
    </lineage>
</organism>
<dbReference type="PANTHER" id="PTHR36966">
    <property type="entry name" value="REP-ASSOCIATED TYROSINE TRANSPOSASE"/>
    <property type="match status" value="1"/>
</dbReference>
<evidence type="ECO:0000259" key="1">
    <source>
        <dbReference type="SMART" id="SM01321"/>
    </source>
</evidence>
<dbReference type="GO" id="GO:0006313">
    <property type="term" value="P:DNA transposition"/>
    <property type="evidence" value="ECO:0007669"/>
    <property type="project" value="InterPro"/>
</dbReference>
<protein>
    <submittedName>
        <fullName evidence="2">Transposase</fullName>
    </submittedName>
</protein>
<dbReference type="EMBL" id="JAEKFT010000002">
    <property type="protein sequence ID" value="MBT0959974.1"/>
    <property type="molecule type" value="Genomic_DNA"/>
</dbReference>
<dbReference type="SMART" id="SM01321">
    <property type="entry name" value="Y1_Tnp"/>
    <property type="match status" value="1"/>
</dbReference>
<dbReference type="InterPro" id="IPR052715">
    <property type="entry name" value="RAYT_transposase"/>
</dbReference>